<feature type="compositionally biased region" description="Basic and acidic residues" evidence="11">
    <location>
        <begin position="578"/>
        <end position="591"/>
    </location>
</feature>
<sequence>MSTQTKLDKNRLYVYDLDEKILNSLKLVAFDGLLNEAELPKSIEDLTTSSTISEKDLQQLKNKQVSTSLNCSACQVSFEKLDDERTHFKSDFHTYNLKKTLKGSLPISLENFHVITEKKNNQSAHEDDSSSSDEDNSIEDDVDIVTKNNTITNTPNLETDSDDEFGSQPFTHNYNSETDVPISHLNTRSAEIYFKSNQISDGQYFGIYKNLFSKQSLLKPMQELIDWNTSIDQTTSISALFMVGGGHFAGAIASHQRANIKGNIRKHDISLQEQAVRFIEHKTFHRYTTRRKQGGSQSAMDNAKGKANSAGSTLRRYNEAALKADISNLLVEWKPYLEKCDNIFIRARSSQDRRIFTESGFFQKDDDRLKSFPFTTSRPTVGELKRAWCELTYLKILNKPKPIEVRENTDLLKKSTQQNKPKKETKETLDPGCEHTVNLINLVKKARAPLLISYMKKNKIDINFILKPESLYANTPTMLHYASQNNIKQMVNILLSNMKADPCIKNLSGKPPYDLTKSITTQRAFQIARYNLGEDYTSWEESHIGEPLSREAVEELVKKEEKEKDAEVTSAIEEELKSLKKQREHELESKRGKGNTLGIATITQEQNLNSLSEDQRRKTNERTKSQSR</sequence>
<evidence type="ECO:0000256" key="10">
    <source>
        <dbReference type="PROSITE-ProRule" id="PRU01389"/>
    </source>
</evidence>
<dbReference type="AlphaFoldDB" id="I2H7A5"/>
<comment type="subcellular location">
    <subcellularLocation>
        <location evidence="1">Cytoplasm</location>
    </subcellularLocation>
</comment>
<dbReference type="RefSeq" id="XP_004181776.1">
    <property type="nucleotide sequence ID" value="XM_004181728.1"/>
</dbReference>
<evidence type="ECO:0000256" key="4">
    <source>
        <dbReference type="ARBA" id="ARBA00022722"/>
    </source>
</evidence>
<feature type="region of interest" description="Disordered" evidence="11">
    <location>
        <begin position="118"/>
        <end position="169"/>
    </location>
</feature>
<dbReference type="GO" id="GO:0072344">
    <property type="term" value="P:rescue of stalled ribosome"/>
    <property type="evidence" value="ECO:0007669"/>
    <property type="project" value="EnsemblFungi"/>
</dbReference>
<dbReference type="HOGENOM" id="CLU_014293_1_1_1"/>
<evidence type="ECO:0000256" key="7">
    <source>
        <dbReference type="ARBA" id="ARBA00022801"/>
    </source>
</evidence>
<dbReference type="OrthoDB" id="429841at2759"/>
<dbReference type="PANTHER" id="PTHR16036:SF2">
    <property type="entry name" value="TRNA ENDONUCLEASE ANKZF1"/>
    <property type="match status" value="1"/>
</dbReference>
<comment type="domain">
    <text evidence="10">The VLRF1 domain mediates binding to the 60S ribosomal subunit.</text>
</comment>
<keyword evidence="9" id="KW-0175">Coiled coil</keyword>
<dbReference type="InterPro" id="IPR041175">
    <property type="entry name" value="VLRF1/Vms1"/>
</dbReference>
<dbReference type="Proteomes" id="UP000002866">
    <property type="component" value="Chromosome 7"/>
</dbReference>
<keyword evidence="14" id="KW-1185">Reference proteome</keyword>
<evidence type="ECO:0000313" key="13">
    <source>
        <dbReference type="EMBL" id="CCH62257.1"/>
    </source>
</evidence>
<dbReference type="eggNOG" id="KOG2505">
    <property type="taxonomic scope" value="Eukaryota"/>
</dbReference>
<evidence type="ECO:0000256" key="1">
    <source>
        <dbReference type="ARBA" id="ARBA00004496"/>
    </source>
</evidence>
<dbReference type="GO" id="GO:0005829">
    <property type="term" value="C:cytosol"/>
    <property type="evidence" value="ECO:0007669"/>
    <property type="project" value="EnsemblFungi"/>
</dbReference>
<evidence type="ECO:0000256" key="2">
    <source>
        <dbReference type="ARBA" id="ARBA00009262"/>
    </source>
</evidence>
<evidence type="ECO:0000256" key="6">
    <source>
        <dbReference type="ARBA" id="ARBA00022759"/>
    </source>
</evidence>
<feature type="compositionally biased region" description="Polar residues" evidence="11">
    <location>
        <begin position="146"/>
        <end position="158"/>
    </location>
</feature>
<dbReference type="GO" id="GO:0004045">
    <property type="term" value="F:peptidyl-tRNA hydrolase activity"/>
    <property type="evidence" value="ECO:0007669"/>
    <property type="project" value="EnsemblFungi"/>
</dbReference>
<evidence type="ECO:0000256" key="11">
    <source>
        <dbReference type="SAM" id="MobiDB-lite"/>
    </source>
</evidence>
<keyword evidence="7 10" id="KW-0378">Hydrolase</keyword>
<feature type="active site" evidence="10">
    <location>
        <position position="297"/>
    </location>
</feature>
<dbReference type="EMBL" id="HE806322">
    <property type="protein sequence ID" value="CCH62257.1"/>
    <property type="molecule type" value="Genomic_DNA"/>
</dbReference>
<dbReference type="InterPro" id="IPR013087">
    <property type="entry name" value="Znf_C2H2_type"/>
</dbReference>
<dbReference type="Pfam" id="PF18826">
    <property type="entry name" value="bVLRF1"/>
    <property type="match status" value="1"/>
</dbReference>
<dbReference type="GeneID" id="14497389"/>
<evidence type="ECO:0000256" key="3">
    <source>
        <dbReference type="ARBA" id="ARBA00022490"/>
    </source>
</evidence>
<evidence type="ECO:0000256" key="8">
    <source>
        <dbReference type="ARBA" id="ARBA00023043"/>
    </source>
</evidence>
<feature type="compositionally biased region" description="Acidic residues" evidence="11">
    <location>
        <begin position="129"/>
        <end position="143"/>
    </location>
</feature>
<dbReference type="SUPFAM" id="SSF48403">
    <property type="entry name" value="Ankyrin repeat"/>
    <property type="match status" value="1"/>
</dbReference>
<name>I2H7A5_HENB6</name>
<gene>
    <name evidence="13" type="primary">TBLA0G03200</name>
    <name evidence="13" type="ORF">TBLA_0G03200</name>
</gene>
<feature type="compositionally biased region" description="Basic and acidic residues" evidence="11">
    <location>
        <begin position="613"/>
        <end position="628"/>
    </location>
</feature>
<accession>I2H7A5</accession>
<reference evidence="13 14" key="1">
    <citation type="journal article" date="2011" name="Proc. Natl. Acad. Sci. U.S.A.">
        <title>Evolutionary erosion of yeast sex chromosomes by mating-type switching accidents.</title>
        <authorList>
            <person name="Gordon J.L."/>
            <person name="Armisen D."/>
            <person name="Proux-Wera E."/>
            <person name="Oheigeartaigh S.S."/>
            <person name="Byrne K.P."/>
            <person name="Wolfe K.H."/>
        </authorList>
    </citation>
    <scope>NUCLEOTIDE SEQUENCE [LARGE SCALE GENOMIC DNA]</scope>
    <source>
        <strain evidence="14">ATCC 34711 / CBS 6284 / DSM 70876 / NBRC 10599 / NRRL Y-10934 / UCD 77-7</strain>
    </source>
</reference>
<dbReference type="InterPro" id="IPR047139">
    <property type="entry name" value="ANKZ1/VMS1"/>
</dbReference>
<keyword evidence="6 10" id="KW-0255">Endonuclease</keyword>
<organism evidence="13 14">
    <name type="scientific">Henningerozyma blattae (strain ATCC 34711 / CBS 6284 / DSM 70876 / NBRC 10599 / NRRL Y-10934 / UCD 77-7)</name>
    <name type="common">Yeast</name>
    <name type="synonym">Tetrapisispora blattae</name>
    <dbReference type="NCBI Taxonomy" id="1071380"/>
    <lineage>
        <taxon>Eukaryota</taxon>
        <taxon>Fungi</taxon>
        <taxon>Dikarya</taxon>
        <taxon>Ascomycota</taxon>
        <taxon>Saccharomycotina</taxon>
        <taxon>Saccharomycetes</taxon>
        <taxon>Saccharomycetales</taxon>
        <taxon>Saccharomycetaceae</taxon>
        <taxon>Henningerozyma</taxon>
    </lineage>
</organism>
<dbReference type="PROSITE" id="PS52044">
    <property type="entry name" value="VLRF1"/>
    <property type="match status" value="1"/>
</dbReference>
<keyword evidence="5" id="KW-0677">Repeat</keyword>
<dbReference type="GO" id="GO:0071630">
    <property type="term" value="P:nuclear protein quality control by the ubiquitin-proteasome system"/>
    <property type="evidence" value="ECO:0007669"/>
    <property type="project" value="EnsemblFungi"/>
</dbReference>
<dbReference type="InterPro" id="IPR036770">
    <property type="entry name" value="Ankyrin_rpt-contain_sf"/>
</dbReference>
<comment type="similarity">
    <text evidence="2 10">Belongs to the ANKZF1/VMS1 family.</text>
</comment>
<keyword evidence="3 10" id="KW-0963">Cytoplasm</keyword>
<proteinExistence type="inferred from homology"/>
<dbReference type="GO" id="GO:0036503">
    <property type="term" value="P:ERAD pathway"/>
    <property type="evidence" value="ECO:0007669"/>
    <property type="project" value="EnsemblFungi"/>
</dbReference>
<dbReference type="InParanoid" id="I2H7A5"/>
<dbReference type="GO" id="GO:0036266">
    <property type="term" value="C:Cdc48p-Npl4p-Vms1p AAA ATPase complex"/>
    <property type="evidence" value="ECO:0007669"/>
    <property type="project" value="EnsemblFungi"/>
</dbReference>
<keyword evidence="4 10" id="KW-0540">Nuclease</keyword>
<dbReference type="GO" id="GO:0005789">
    <property type="term" value="C:endoplasmic reticulum membrane"/>
    <property type="evidence" value="ECO:0007669"/>
    <property type="project" value="EnsemblFungi"/>
</dbReference>
<dbReference type="KEGG" id="tbl:TBLA_0G03200"/>
<dbReference type="FunCoup" id="I2H7A5">
    <property type="interactions" value="203"/>
</dbReference>
<keyword evidence="8" id="KW-0040">ANK repeat</keyword>
<feature type="domain" description="VLRF1" evidence="12">
    <location>
        <begin position="234"/>
        <end position="394"/>
    </location>
</feature>
<dbReference type="GO" id="GO:0072671">
    <property type="term" value="P:mitochondria-associated ubiquitin-dependent protein catabolic process"/>
    <property type="evidence" value="ECO:0007669"/>
    <property type="project" value="EnsemblFungi"/>
</dbReference>
<evidence type="ECO:0000256" key="5">
    <source>
        <dbReference type="ARBA" id="ARBA00022737"/>
    </source>
</evidence>
<feature type="region of interest" description="Disordered" evidence="11">
    <location>
        <begin position="289"/>
        <end position="310"/>
    </location>
</feature>
<evidence type="ECO:0000256" key="9">
    <source>
        <dbReference type="ARBA" id="ARBA00023054"/>
    </source>
</evidence>
<dbReference type="STRING" id="1071380.I2H7A5"/>
<feature type="compositionally biased region" description="Basic and acidic residues" evidence="11">
    <location>
        <begin position="118"/>
        <end position="128"/>
    </location>
</feature>
<evidence type="ECO:0000259" key="12">
    <source>
        <dbReference type="PROSITE" id="PS52044"/>
    </source>
</evidence>
<protein>
    <recommendedName>
        <fullName evidence="12">VLRF1 domain-containing protein</fullName>
    </recommendedName>
</protein>
<feature type="region of interest" description="Disordered" evidence="11">
    <location>
        <begin position="408"/>
        <end position="430"/>
    </location>
</feature>
<dbReference type="PROSITE" id="PS00028">
    <property type="entry name" value="ZINC_FINGER_C2H2_1"/>
    <property type="match status" value="1"/>
</dbReference>
<dbReference type="PANTHER" id="PTHR16036">
    <property type="entry name" value="ANKYRIN REPEAT AND ZINC FINGER DOMAIN-CONTAINING PROTEIN 1"/>
    <property type="match status" value="1"/>
</dbReference>
<dbReference type="OMA" id="AQKTIHR"/>
<feature type="compositionally biased region" description="Basic and acidic residues" evidence="11">
    <location>
        <begin position="421"/>
        <end position="430"/>
    </location>
</feature>
<feature type="compositionally biased region" description="Polar residues" evidence="11">
    <location>
        <begin position="601"/>
        <end position="612"/>
    </location>
</feature>
<evidence type="ECO:0000313" key="14">
    <source>
        <dbReference type="Proteomes" id="UP000002866"/>
    </source>
</evidence>
<dbReference type="GO" id="GO:0004521">
    <property type="term" value="F:RNA endonuclease activity"/>
    <property type="evidence" value="ECO:0007669"/>
    <property type="project" value="EnsemblFungi"/>
</dbReference>
<feature type="region of interest" description="Disordered" evidence="11">
    <location>
        <begin position="578"/>
        <end position="628"/>
    </location>
</feature>